<proteinExistence type="predicted"/>
<dbReference type="InterPro" id="IPR037401">
    <property type="entry name" value="SnoaL-like"/>
</dbReference>
<dbReference type="EMBL" id="BGZJ01000002">
    <property type="protein sequence ID" value="GBO94470.1"/>
    <property type="molecule type" value="Genomic_DNA"/>
</dbReference>
<evidence type="ECO:0000259" key="1">
    <source>
        <dbReference type="Pfam" id="PF13577"/>
    </source>
</evidence>
<keyword evidence="3" id="KW-1185">Reference proteome</keyword>
<dbReference type="Pfam" id="PF13577">
    <property type="entry name" value="SnoaL_4"/>
    <property type="match status" value="1"/>
</dbReference>
<dbReference type="InterPro" id="IPR032710">
    <property type="entry name" value="NTF2-like_dom_sf"/>
</dbReference>
<protein>
    <recommendedName>
        <fullName evidence="1">SnoaL-like domain-containing protein</fullName>
    </recommendedName>
</protein>
<accession>A0A388SGA6</accession>
<dbReference type="AlphaFoldDB" id="A0A388SGA6"/>
<dbReference type="CDD" id="cd00531">
    <property type="entry name" value="NTF2_like"/>
    <property type="match status" value="1"/>
</dbReference>
<dbReference type="Proteomes" id="UP000266091">
    <property type="component" value="Unassembled WGS sequence"/>
</dbReference>
<comment type="caution">
    <text evidence="2">The sequence shown here is derived from an EMBL/GenBank/DDBJ whole genome shotgun (WGS) entry which is preliminary data.</text>
</comment>
<accession>A0A401LIL2</accession>
<feature type="domain" description="SnoaL-like" evidence="1">
    <location>
        <begin position="6"/>
        <end position="130"/>
    </location>
</feature>
<organism evidence="2 3">
    <name type="scientific">Mesosutterella multiformis</name>
    <dbReference type="NCBI Taxonomy" id="2259133"/>
    <lineage>
        <taxon>Bacteria</taxon>
        <taxon>Pseudomonadati</taxon>
        <taxon>Pseudomonadota</taxon>
        <taxon>Betaproteobacteria</taxon>
        <taxon>Burkholderiales</taxon>
        <taxon>Sutterellaceae</taxon>
        <taxon>Mesosutterella</taxon>
    </lineage>
</organism>
<dbReference type="Gene3D" id="3.10.450.50">
    <property type="match status" value="1"/>
</dbReference>
<sequence length="143" mass="16300">MSLEILEAKEAIREVIDRFANLECDVHAQMPFFTEDTHVVVYMGGNLAMDIHGREELEKTFSGFTSGIKSSHHMNGQQVITVTGDTAVDEHYCRAALVMEEGGRDIVSDNYIRYRDTLVRQNGEWRIAERIQHFVITKKQALA</sequence>
<gene>
    <name evidence="2" type="ORF">MESMUL_18240</name>
</gene>
<evidence type="ECO:0000313" key="3">
    <source>
        <dbReference type="Proteomes" id="UP000266091"/>
    </source>
</evidence>
<dbReference type="RefSeq" id="WP_116270727.1">
    <property type="nucleotide sequence ID" value="NZ_BGZJ01000002.1"/>
</dbReference>
<reference evidence="2 3" key="1">
    <citation type="journal article" date="2018" name="Int. J. Syst. Evol. Microbiol.">
        <title>Mesosutterella multiformis gen. nov., sp. nov., a member of the family Sutterellaceae and Sutterella megalosphaeroides sp. nov., isolated from human faeces.</title>
        <authorList>
            <person name="Sakamoto M."/>
            <person name="Ikeyama N."/>
            <person name="Kunihiro T."/>
            <person name="Iino T."/>
            <person name="Yuki M."/>
            <person name="Ohkuma M."/>
        </authorList>
    </citation>
    <scope>NUCLEOTIDE SEQUENCE [LARGE SCALE GENOMIC DNA]</scope>
    <source>
        <strain evidence="2 3">4NBBH2</strain>
    </source>
</reference>
<dbReference type="SUPFAM" id="SSF54427">
    <property type="entry name" value="NTF2-like"/>
    <property type="match status" value="1"/>
</dbReference>
<evidence type="ECO:0000313" key="2">
    <source>
        <dbReference type="EMBL" id="GBO94470.1"/>
    </source>
</evidence>
<name>A0A388SGA6_9BURK</name>
<dbReference type="OrthoDB" id="1492465at2"/>